<comment type="similarity">
    <text evidence="1">Belongs to the serine-aspartate repeat-containing protein (SDr) family.</text>
</comment>
<proteinExistence type="inferred from homology"/>
<dbReference type="Proteomes" id="UP001524435">
    <property type="component" value="Unassembled WGS sequence"/>
</dbReference>
<comment type="caution">
    <text evidence="9">The sequence shown here is derived from an EMBL/GenBank/DDBJ whole genome shotgun (WGS) entry which is preliminary data.</text>
</comment>
<keyword evidence="2" id="KW-0134">Cell wall</keyword>
<dbReference type="InterPro" id="IPR013784">
    <property type="entry name" value="Carb-bd-like_fold"/>
</dbReference>
<keyword evidence="5" id="KW-0572">Peptidoglycan-anchor</keyword>
<dbReference type="PROSITE" id="PS50847">
    <property type="entry name" value="GRAM_POS_ANCHORING"/>
    <property type="match status" value="1"/>
</dbReference>
<keyword evidence="6" id="KW-1133">Transmembrane helix</keyword>
<evidence type="ECO:0000256" key="1">
    <source>
        <dbReference type="ARBA" id="ARBA00007257"/>
    </source>
</evidence>
<dbReference type="Gene3D" id="2.60.40.10">
    <property type="entry name" value="Immunoglobulins"/>
    <property type="match status" value="8"/>
</dbReference>
<evidence type="ECO:0000256" key="3">
    <source>
        <dbReference type="ARBA" id="ARBA00022525"/>
    </source>
</evidence>
<keyword evidence="4 7" id="KW-0732">Signal</keyword>
<feature type="domain" description="Gram-positive cocci surface proteins LPxTG" evidence="8">
    <location>
        <begin position="1179"/>
        <end position="1216"/>
    </location>
</feature>
<dbReference type="SUPFAM" id="SSF49452">
    <property type="entry name" value="Starch-binding domain-like"/>
    <property type="match status" value="1"/>
</dbReference>
<protein>
    <submittedName>
        <fullName evidence="9">SpaA isopeptide-forming pilin-related protein</fullName>
    </submittedName>
</protein>
<keyword evidence="3" id="KW-0964">Secreted</keyword>
<keyword evidence="6" id="KW-0812">Transmembrane</keyword>
<dbReference type="SUPFAM" id="SSF49478">
    <property type="entry name" value="Cna protein B-type domain"/>
    <property type="match status" value="3"/>
</dbReference>
<evidence type="ECO:0000256" key="7">
    <source>
        <dbReference type="SAM" id="SignalP"/>
    </source>
</evidence>
<feature type="signal peptide" evidence="7">
    <location>
        <begin position="1"/>
        <end position="34"/>
    </location>
</feature>
<keyword evidence="10" id="KW-1185">Reference proteome</keyword>
<feature type="chain" id="PRO_5046860909" evidence="7">
    <location>
        <begin position="35"/>
        <end position="1216"/>
    </location>
</feature>
<dbReference type="Pfam" id="PF17802">
    <property type="entry name" value="SpaA"/>
    <property type="match status" value="7"/>
</dbReference>
<evidence type="ECO:0000256" key="4">
    <source>
        <dbReference type="ARBA" id="ARBA00022729"/>
    </source>
</evidence>
<sequence length="1216" mass="133014">MSKTSVFKRGLTAFMAMLLCLSSFIGLGTTTAYAAGEQAEVYMISFPRDGDANYGGDWGHPNLHYMNGWTSGSSDKTTIRAMGSYTGIACYCIEPGVTQNTGDVLTKWDENFWDNYPSNLNSTISPDEIKTFIGRIFQYGYTGNISLDWRSQNAGADNLAHLIATQLLVWETVVGERDSNFQKVDTGGYDAVLDQISTGHPLYNQIMSYYNSMATNVQNHTKLPSFMSKSADSAQTFEFEWDGSQYKAVLTDENNVVGSFSFSASESGVNCSVEGNQLVITASEAPSEFMTITAYKEATRYGVITWTDGNMGGGVQDVATFAETVSDSVQGFVNLKVSYGSAKIIKTSEDGIVEGLSFQITGNGVDQTVQTGPNGEIQIDNLKPGDYTITELSEDRYVPQEPQTVTVYAGQVATVEFSNILKKFTVELTKSDSEKGEAQGDATLAGAKYGLYNGEELVDTYTTDENGSFTTKEYICGPDWTIREIEPSPGYLLDETVHEVGADAGNFTIEHNTIPVGVGEDVIKGDIAIIKHTDDGSTQIETPEEGAEFQIYLKSAGSYDAADPDERDILTCDADGFAQSKKLPYGEYVVEQTKGWDGTEYMPAFTVTIDENGKTYKYLINNAEFEAYLKIVKVDAETGKTIPYAGATFEIYDPDGNLVTMTTTYPEVQEHTQFVTNEEGWLITPEVLPFGEGFSIVEKEAPYGYVLNSDPVYFDVTPENAVSEDGIVLVIAEKENAPQKGTITIEKTGEVFSSVEIQEGKLQDRYKPIYAESGLEGAEFEIRAAEDIYTPDGTLRYSAGEVVDTLTTSADGTATSTELYLGKYEIVETKAPYGMVLNEEPISVELEYAGQEVAVTSTSVSIYNERQKVLVKLYKDLEKDELFEIGTGDEILNVYFALYASEDLTAADGTIIPKDGLIEIAGVQADGILTFSADLPIGSYYVKEYSTNEHYLISEETYPVVFEYGGEDTAVVEIVVNDGDAILNEIIRGSISGIKVDENGEPLPGAVFGLFKADCTEFTEENAILTAESAEDGSFSFADVPYGIWQIKEISTVEGYVLSDEIFEVQIDEDGQVIELGNIENKPITGELEITKTDIADGKLLPNAGFRIKDEDGNVVAEGYTDENGIARFTLEYGKYTYEEFDAPDGYQIDTIPHSFEIREDGEIVKAEMTNEKIPTVDVPQTGDNSMTGFWLGLGAIALGGLVALLIIRKKNKDDE</sequence>
<dbReference type="EMBL" id="JANGCH010000006">
    <property type="protein sequence ID" value="MCQ5121779.1"/>
    <property type="molecule type" value="Genomic_DNA"/>
</dbReference>
<evidence type="ECO:0000259" key="8">
    <source>
        <dbReference type="PROSITE" id="PS50847"/>
    </source>
</evidence>
<evidence type="ECO:0000313" key="10">
    <source>
        <dbReference type="Proteomes" id="UP001524435"/>
    </source>
</evidence>
<gene>
    <name evidence="9" type="ORF">NE663_05830</name>
</gene>
<organism evidence="9 10">
    <name type="scientific">Massilicoli timonensis</name>
    <dbReference type="NCBI Taxonomy" id="2015901"/>
    <lineage>
        <taxon>Bacteria</taxon>
        <taxon>Bacillati</taxon>
        <taxon>Bacillota</taxon>
        <taxon>Erysipelotrichia</taxon>
        <taxon>Erysipelotrichales</taxon>
        <taxon>Erysipelotrichaceae</taxon>
        <taxon>Massilicoli</taxon>
    </lineage>
</organism>
<name>A0ABT1SKQ0_9FIRM</name>
<evidence type="ECO:0000256" key="6">
    <source>
        <dbReference type="SAM" id="Phobius"/>
    </source>
</evidence>
<dbReference type="NCBIfam" id="TIGR01167">
    <property type="entry name" value="LPXTG_anchor"/>
    <property type="match status" value="1"/>
</dbReference>
<keyword evidence="6" id="KW-0472">Membrane</keyword>
<dbReference type="InterPro" id="IPR041033">
    <property type="entry name" value="SpaA_PFL_dom_1"/>
</dbReference>
<dbReference type="InterPro" id="IPR019931">
    <property type="entry name" value="LPXTG_anchor"/>
</dbReference>
<reference evidence="9 10" key="1">
    <citation type="submission" date="2022-06" db="EMBL/GenBank/DDBJ databases">
        <title>Isolation of gut microbiota from human fecal samples.</title>
        <authorList>
            <person name="Pamer E.G."/>
            <person name="Barat B."/>
            <person name="Waligurski E."/>
            <person name="Medina S."/>
            <person name="Paddock L."/>
            <person name="Mostad J."/>
        </authorList>
    </citation>
    <scope>NUCLEOTIDE SEQUENCE [LARGE SCALE GENOMIC DNA]</scope>
    <source>
        <strain evidence="9 10">DFI.6.1</strain>
    </source>
</reference>
<dbReference type="PANTHER" id="PTHR36108:SF13">
    <property type="entry name" value="COLOSSIN-B-RELATED"/>
    <property type="match status" value="1"/>
</dbReference>
<evidence type="ECO:0000256" key="5">
    <source>
        <dbReference type="ARBA" id="ARBA00023088"/>
    </source>
</evidence>
<dbReference type="RefSeq" id="WP_256197705.1">
    <property type="nucleotide sequence ID" value="NZ_JANGCH010000006.1"/>
</dbReference>
<evidence type="ECO:0000313" key="9">
    <source>
        <dbReference type="EMBL" id="MCQ5121779.1"/>
    </source>
</evidence>
<dbReference type="PANTHER" id="PTHR36108">
    <property type="entry name" value="COLOSSIN-B-RELATED"/>
    <property type="match status" value="1"/>
</dbReference>
<feature type="transmembrane region" description="Helical" evidence="6">
    <location>
        <begin position="1189"/>
        <end position="1208"/>
    </location>
</feature>
<dbReference type="InterPro" id="IPR013783">
    <property type="entry name" value="Ig-like_fold"/>
</dbReference>
<evidence type="ECO:0000256" key="2">
    <source>
        <dbReference type="ARBA" id="ARBA00022512"/>
    </source>
</evidence>
<accession>A0ABT1SKQ0</accession>